<organism evidence="1 2">
    <name type="scientific">Lentinus tigrinus ALCF2SS1-6</name>
    <dbReference type="NCBI Taxonomy" id="1328759"/>
    <lineage>
        <taxon>Eukaryota</taxon>
        <taxon>Fungi</taxon>
        <taxon>Dikarya</taxon>
        <taxon>Basidiomycota</taxon>
        <taxon>Agaricomycotina</taxon>
        <taxon>Agaricomycetes</taxon>
        <taxon>Polyporales</taxon>
        <taxon>Polyporaceae</taxon>
        <taxon>Lentinus</taxon>
    </lineage>
</organism>
<accession>A0A5C2RN86</accession>
<evidence type="ECO:0000313" key="2">
    <source>
        <dbReference type="Proteomes" id="UP000313359"/>
    </source>
</evidence>
<keyword evidence="2" id="KW-1185">Reference proteome</keyword>
<dbReference type="EMBL" id="ML122369">
    <property type="protein sequence ID" value="RPD52359.1"/>
    <property type="molecule type" value="Genomic_DNA"/>
</dbReference>
<dbReference type="AlphaFoldDB" id="A0A5C2RN86"/>
<gene>
    <name evidence="1" type="ORF">L227DRAFT_622193</name>
</gene>
<reference evidence="1" key="1">
    <citation type="journal article" date="2018" name="Genome Biol. Evol.">
        <title>Genomics and development of Lentinus tigrinus, a white-rot wood-decaying mushroom with dimorphic fruiting bodies.</title>
        <authorList>
            <person name="Wu B."/>
            <person name="Xu Z."/>
            <person name="Knudson A."/>
            <person name="Carlson A."/>
            <person name="Chen N."/>
            <person name="Kovaka S."/>
            <person name="LaButti K."/>
            <person name="Lipzen A."/>
            <person name="Pennachio C."/>
            <person name="Riley R."/>
            <person name="Schakwitz W."/>
            <person name="Umezawa K."/>
            <person name="Ohm R.A."/>
            <person name="Grigoriev I.V."/>
            <person name="Nagy L.G."/>
            <person name="Gibbons J."/>
            <person name="Hibbett D."/>
        </authorList>
    </citation>
    <scope>NUCLEOTIDE SEQUENCE [LARGE SCALE GENOMIC DNA]</scope>
    <source>
        <strain evidence="1">ALCF2SS1-6</strain>
    </source>
</reference>
<protein>
    <submittedName>
        <fullName evidence="1">Uncharacterized protein</fullName>
    </submittedName>
</protein>
<sequence>MQGGSHPLFPSIQAQGTSLVFDPWTHAWVLSDAHGNVLWHGFGPLPAPPFLLPRPPDVVPSHPMPEVLPNLPFTLAASAPTAEAYPLVSYSSSSVQSSAIPDTNSGWRIKVLEQTIYDRGLASEYHIPDIMFHDFRLRDALKKDFHFLAIRKTPNLESSPTELPRLERLESPSA</sequence>
<evidence type="ECO:0000313" key="1">
    <source>
        <dbReference type="EMBL" id="RPD52359.1"/>
    </source>
</evidence>
<dbReference type="Proteomes" id="UP000313359">
    <property type="component" value="Unassembled WGS sequence"/>
</dbReference>
<name>A0A5C2RN86_9APHY</name>
<proteinExistence type="predicted"/>